<protein>
    <submittedName>
        <fullName evidence="4">NAD(P)/FAD-dependent oxidoreductase</fullName>
        <ecNumber evidence="4">1.-.-.-</ecNumber>
    </submittedName>
</protein>
<dbReference type="PANTHER" id="PTHR13847:SF281">
    <property type="entry name" value="FAD DEPENDENT OXIDOREDUCTASE DOMAIN-CONTAINING PROTEIN"/>
    <property type="match status" value="1"/>
</dbReference>
<dbReference type="SUPFAM" id="SSF51905">
    <property type="entry name" value="FAD/NAD(P)-binding domain"/>
    <property type="match status" value="1"/>
</dbReference>
<dbReference type="Gene3D" id="3.30.9.10">
    <property type="entry name" value="D-Amino Acid Oxidase, subunit A, domain 2"/>
    <property type="match status" value="1"/>
</dbReference>
<evidence type="ECO:0000256" key="1">
    <source>
        <dbReference type="ARBA" id="ARBA00023002"/>
    </source>
</evidence>
<feature type="region of interest" description="Disordered" evidence="2">
    <location>
        <begin position="1"/>
        <end position="24"/>
    </location>
</feature>
<sequence>MKNTPLGNSLWHATAAPAPPTEPLEGDIQTEVCVVGGGYTGLSTAIHLARSGRDVVLLEAEEIGHGGSGRNAGHCTPTFIMLEPGDVKKKYGDPWGERILRLQADAAQLVFSLINRYDMDCEGQQNGYLQVAHTPAMEPTIRARCESYADLGKDVKLLGRDEVAAMTGSDKYFGGWLHPEGGHLNPLGYARGLARAAISEGARLHTRSRVTGIEGQTSGWRVKTAHGSVSADKVVIGTGAYTDDFWPRLKKSFVNLTVACFASEPLSGNVRQQVLPGNHHLVDTRKDPCLYKYNKEGRLVTSVFVESRRGRDGDYTKRLLSERMKWLHPQVGDLDWPYHWFGDLDMQPDTFPRLFELAPGVVASIGYSGRGVPTATAMGPVLADWACGVAAEDLSVPLQKPRTVPQGGWIVPRILLPLYRRHDRKLARRAGLEAPAF</sequence>
<name>A0ABV8UGI8_9PROT</name>
<evidence type="ECO:0000313" key="4">
    <source>
        <dbReference type="EMBL" id="MFC4350387.1"/>
    </source>
</evidence>
<dbReference type="InterPro" id="IPR036188">
    <property type="entry name" value="FAD/NAD-bd_sf"/>
</dbReference>
<reference evidence="5" key="1">
    <citation type="journal article" date="2019" name="Int. J. Syst. Evol. Microbiol.">
        <title>The Global Catalogue of Microorganisms (GCM) 10K type strain sequencing project: providing services to taxonomists for standard genome sequencing and annotation.</title>
        <authorList>
            <consortium name="The Broad Institute Genomics Platform"/>
            <consortium name="The Broad Institute Genome Sequencing Center for Infectious Disease"/>
            <person name="Wu L."/>
            <person name="Ma J."/>
        </authorList>
    </citation>
    <scope>NUCLEOTIDE SEQUENCE [LARGE SCALE GENOMIC DNA]</scope>
    <source>
        <strain evidence="5">CECT 8472</strain>
    </source>
</reference>
<dbReference type="GO" id="GO:0016491">
    <property type="term" value="F:oxidoreductase activity"/>
    <property type="evidence" value="ECO:0007669"/>
    <property type="project" value="UniProtKB-KW"/>
</dbReference>
<dbReference type="PANTHER" id="PTHR13847">
    <property type="entry name" value="SARCOSINE DEHYDROGENASE-RELATED"/>
    <property type="match status" value="1"/>
</dbReference>
<dbReference type="EMBL" id="JBHSCW010000001">
    <property type="protein sequence ID" value="MFC4350387.1"/>
    <property type="molecule type" value="Genomic_DNA"/>
</dbReference>
<dbReference type="Pfam" id="PF01266">
    <property type="entry name" value="DAO"/>
    <property type="match status" value="1"/>
</dbReference>
<keyword evidence="5" id="KW-1185">Reference proteome</keyword>
<dbReference type="EC" id="1.-.-.-" evidence="4"/>
<keyword evidence="1 4" id="KW-0560">Oxidoreductase</keyword>
<dbReference type="RefSeq" id="WP_382420725.1">
    <property type="nucleotide sequence ID" value="NZ_JBHSCW010000001.1"/>
</dbReference>
<evidence type="ECO:0000256" key="2">
    <source>
        <dbReference type="SAM" id="MobiDB-lite"/>
    </source>
</evidence>
<feature type="domain" description="FAD dependent oxidoreductase" evidence="3">
    <location>
        <begin position="32"/>
        <end position="385"/>
    </location>
</feature>
<gene>
    <name evidence="4" type="ORF">ACFOW6_02395</name>
</gene>
<dbReference type="InterPro" id="IPR006076">
    <property type="entry name" value="FAD-dep_OxRdtase"/>
</dbReference>
<dbReference type="Gene3D" id="3.50.50.60">
    <property type="entry name" value="FAD/NAD(P)-binding domain"/>
    <property type="match status" value="1"/>
</dbReference>
<organism evidence="4 5">
    <name type="scientific">Fodinicurvata halophila</name>
    <dbReference type="NCBI Taxonomy" id="1419723"/>
    <lineage>
        <taxon>Bacteria</taxon>
        <taxon>Pseudomonadati</taxon>
        <taxon>Pseudomonadota</taxon>
        <taxon>Alphaproteobacteria</taxon>
        <taxon>Rhodospirillales</taxon>
        <taxon>Rhodovibrionaceae</taxon>
        <taxon>Fodinicurvata</taxon>
    </lineage>
</organism>
<evidence type="ECO:0000313" key="5">
    <source>
        <dbReference type="Proteomes" id="UP001595799"/>
    </source>
</evidence>
<proteinExistence type="predicted"/>
<comment type="caution">
    <text evidence="4">The sequence shown here is derived from an EMBL/GenBank/DDBJ whole genome shotgun (WGS) entry which is preliminary data.</text>
</comment>
<accession>A0ABV8UGI8</accession>
<evidence type="ECO:0000259" key="3">
    <source>
        <dbReference type="Pfam" id="PF01266"/>
    </source>
</evidence>
<dbReference type="Proteomes" id="UP001595799">
    <property type="component" value="Unassembled WGS sequence"/>
</dbReference>